<protein>
    <recommendedName>
        <fullName evidence="3">Secreted protein</fullName>
    </recommendedName>
</protein>
<feature type="signal peptide" evidence="1">
    <location>
        <begin position="1"/>
        <end position="21"/>
    </location>
</feature>
<name>A0A7C9EJQ5_OPUST</name>
<accession>A0A7C9EJQ5</accession>
<proteinExistence type="predicted"/>
<evidence type="ECO:0008006" key="3">
    <source>
        <dbReference type="Google" id="ProtNLM"/>
    </source>
</evidence>
<feature type="chain" id="PRO_5027870382" description="Secreted protein" evidence="1">
    <location>
        <begin position="22"/>
        <end position="103"/>
    </location>
</feature>
<reference evidence="2" key="1">
    <citation type="journal article" date="2013" name="J. Plant Res.">
        <title>Effect of fungi and light on seed germination of three Opuntia species from semiarid lands of central Mexico.</title>
        <authorList>
            <person name="Delgado-Sanchez P."/>
            <person name="Jimenez-Bremont J.F."/>
            <person name="Guerrero-Gonzalez Mde L."/>
            <person name="Flores J."/>
        </authorList>
    </citation>
    <scope>NUCLEOTIDE SEQUENCE</scope>
    <source>
        <tissue evidence="2">Cladode</tissue>
    </source>
</reference>
<organism evidence="2">
    <name type="scientific">Opuntia streptacantha</name>
    <name type="common">Prickly pear cactus</name>
    <name type="synonym">Opuntia cardona</name>
    <dbReference type="NCBI Taxonomy" id="393608"/>
    <lineage>
        <taxon>Eukaryota</taxon>
        <taxon>Viridiplantae</taxon>
        <taxon>Streptophyta</taxon>
        <taxon>Embryophyta</taxon>
        <taxon>Tracheophyta</taxon>
        <taxon>Spermatophyta</taxon>
        <taxon>Magnoliopsida</taxon>
        <taxon>eudicotyledons</taxon>
        <taxon>Gunneridae</taxon>
        <taxon>Pentapetalae</taxon>
        <taxon>Caryophyllales</taxon>
        <taxon>Cactineae</taxon>
        <taxon>Cactaceae</taxon>
        <taxon>Opuntioideae</taxon>
        <taxon>Opuntia</taxon>
    </lineage>
</organism>
<dbReference type="AlphaFoldDB" id="A0A7C9EJQ5"/>
<dbReference type="EMBL" id="GISG01216075">
    <property type="protein sequence ID" value="MBA4662504.1"/>
    <property type="molecule type" value="Transcribed_RNA"/>
</dbReference>
<reference evidence="2" key="2">
    <citation type="submission" date="2020-07" db="EMBL/GenBank/DDBJ databases">
        <authorList>
            <person name="Vera ALvarez R."/>
            <person name="Arias-Moreno D.M."/>
            <person name="Jimenez-Jacinto V."/>
            <person name="Jimenez-Bremont J.F."/>
            <person name="Swaminathan K."/>
            <person name="Moose S.P."/>
            <person name="Guerrero-Gonzalez M.L."/>
            <person name="Marino-Ramirez L."/>
            <person name="Landsman D."/>
            <person name="Rodriguez-Kessler M."/>
            <person name="Delgado-Sanchez P."/>
        </authorList>
    </citation>
    <scope>NUCLEOTIDE SEQUENCE</scope>
    <source>
        <tissue evidence="2">Cladode</tissue>
    </source>
</reference>
<evidence type="ECO:0000256" key="1">
    <source>
        <dbReference type="SAM" id="SignalP"/>
    </source>
</evidence>
<sequence>MVKLGILSCLMGFSLPPTSLAGFPTAVVLAGISFKTTDPAPILAPPPILTFPKTQVPAPIKTPSPILGCLSPETLPVPPKVTLCKIDTLSPITAVSPITSPVA</sequence>
<keyword evidence="1" id="KW-0732">Signal</keyword>
<evidence type="ECO:0000313" key="2">
    <source>
        <dbReference type="EMBL" id="MBA4662504.1"/>
    </source>
</evidence>